<gene>
    <name evidence="2" type="ORF">HER39_08880</name>
</gene>
<name>A0ABX1JN05_9MICC</name>
<keyword evidence="1" id="KW-1133">Transmembrane helix</keyword>
<comment type="caution">
    <text evidence="2">The sequence shown here is derived from an EMBL/GenBank/DDBJ whole genome shotgun (WGS) entry which is preliminary data.</text>
</comment>
<keyword evidence="2" id="KW-0255">Endonuclease</keyword>
<evidence type="ECO:0000313" key="2">
    <source>
        <dbReference type="EMBL" id="NKX50679.1"/>
    </source>
</evidence>
<reference evidence="2 3" key="1">
    <citation type="submission" date="2020-04" db="EMBL/GenBank/DDBJ databases">
        <authorList>
            <person name="Liu S."/>
        </authorList>
    </citation>
    <scope>NUCLEOTIDE SEQUENCE [LARGE SCALE GENOMIC DNA]</scope>
    <source>
        <strain evidence="2 3">CGMCC 1.15091</strain>
    </source>
</reference>
<organism evidence="2 3">
    <name type="scientific">Arthrobacter deserti</name>
    <dbReference type="NCBI Taxonomy" id="1742687"/>
    <lineage>
        <taxon>Bacteria</taxon>
        <taxon>Bacillati</taxon>
        <taxon>Actinomycetota</taxon>
        <taxon>Actinomycetes</taxon>
        <taxon>Micrococcales</taxon>
        <taxon>Micrococcaceae</taxon>
        <taxon>Arthrobacter</taxon>
    </lineage>
</organism>
<evidence type="ECO:0000313" key="3">
    <source>
        <dbReference type="Proteomes" id="UP000523795"/>
    </source>
</evidence>
<keyword evidence="3" id="KW-1185">Reference proteome</keyword>
<sequence>MAGLGRIYWQRTGLRGLAVLAAAWLAAGLLGTGGSLAVLAGEAASGRPGPDGPGRLLGPAAAIVLPGLLLGLAGAAALIQRSQDRLRRDPRRQFSREQLREGLDRAGGTCELEAAYRRRCARAAAHGIHFLPWSCGGSTTMENFVAACSRHRRLWKFGLPSPAVRRRLEERRRGYFPAGVPVAAGERNPVSGRAPAWLSG</sequence>
<dbReference type="Gene3D" id="1.10.30.50">
    <property type="match status" value="1"/>
</dbReference>
<dbReference type="GO" id="GO:0004519">
    <property type="term" value="F:endonuclease activity"/>
    <property type="evidence" value="ECO:0007669"/>
    <property type="project" value="UniProtKB-KW"/>
</dbReference>
<keyword evidence="1" id="KW-0812">Transmembrane</keyword>
<proteinExistence type="predicted"/>
<protein>
    <submittedName>
        <fullName evidence="2">HNH endonuclease</fullName>
    </submittedName>
</protein>
<evidence type="ECO:0000256" key="1">
    <source>
        <dbReference type="SAM" id="Phobius"/>
    </source>
</evidence>
<feature type="transmembrane region" description="Helical" evidence="1">
    <location>
        <begin position="56"/>
        <end position="79"/>
    </location>
</feature>
<dbReference type="EMBL" id="JAAZSR010000116">
    <property type="protein sequence ID" value="NKX50679.1"/>
    <property type="molecule type" value="Genomic_DNA"/>
</dbReference>
<accession>A0ABX1JN05</accession>
<keyword evidence="2" id="KW-0540">Nuclease</keyword>
<keyword evidence="2" id="KW-0378">Hydrolase</keyword>
<dbReference type="Proteomes" id="UP000523795">
    <property type="component" value="Unassembled WGS sequence"/>
</dbReference>
<keyword evidence="1" id="KW-0472">Membrane</keyword>